<accession>A0AAD0J6I0</accession>
<dbReference type="EMBL" id="CP021069">
    <property type="protein sequence ID" value="AWG31818.1"/>
    <property type="molecule type" value="Genomic_DNA"/>
</dbReference>
<dbReference type="AlphaFoldDB" id="A0AAD0J6I0"/>
<evidence type="ECO:0000313" key="4">
    <source>
        <dbReference type="Proteomes" id="UP000244809"/>
    </source>
</evidence>
<evidence type="ECO:0000259" key="2">
    <source>
        <dbReference type="Pfam" id="PF08845"/>
    </source>
</evidence>
<dbReference type="GO" id="GO:0005737">
    <property type="term" value="C:cytoplasm"/>
    <property type="evidence" value="ECO:0007669"/>
    <property type="project" value="InterPro"/>
</dbReference>
<name>A0AAD0J6I0_9BURK</name>
<dbReference type="InterPro" id="IPR014944">
    <property type="entry name" value="Toxin_SymE-like"/>
</dbReference>
<dbReference type="GO" id="GO:0016788">
    <property type="term" value="F:hydrolase activity, acting on ester bonds"/>
    <property type="evidence" value="ECO:0007669"/>
    <property type="project" value="InterPro"/>
</dbReference>
<dbReference type="RefSeq" id="WP_105797663.1">
    <property type="nucleotide sequence ID" value="NZ_CADEUB010000020.1"/>
</dbReference>
<evidence type="ECO:0000313" key="3">
    <source>
        <dbReference type="EMBL" id="AWG31818.1"/>
    </source>
</evidence>
<dbReference type="Proteomes" id="UP000244809">
    <property type="component" value="Chromosome 3"/>
</dbReference>
<feature type="domain" description="Toxin SymE-like" evidence="2">
    <location>
        <begin position="57"/>
        <end position="99"/>
    </location>
</feature>
<gene>
    <name evidence="3" type="ORF">B9Z07_23920</name>
</gene>
<proteinExistence type="predicted"/>
<organism evidence="3 4">
    <name type="scientific">Burkholderia cenocepacia</name>
    <dbReference type="NCBI Taxonomy" id="95486"/>
    <lineage>
        <taxon>Bacteria</taxon>
        <taxon>Pseudomonadati</taxon>
        <taxon>Pseudomonadota</taxon>
        <taxon>Betaproteobacteria</taxon>
        <taxon>Burkholderiales</taxon>
        <taxon>Burkholderiaceae</taxon>
        <taxon>Burkholderia</taxon>
        <taxon>Burkholderia cepacia complex</taxon>
    </lineage>
</organism>
<sequence length="100" mass="11550">MGCHPYDPLTTTNSHQESERAKANHKSRTPVTERFVTVQESARHHSLSRVLRAIRAHRKLNTTYFPWIKLAGVWLEDAGFEAGERVRITVEDKRLIITPM</sequence>
<reference evidence="3 4" key="1">
    <citation type="submission" date="2017-04" db="EMBL/GenBank/DDBJ databases">
        <title>Complete genome sequence of Burkholderia cenocepacia PC184 Midwest clone.</title>
        <authorList>
            <person name="Mulks M.H."/>
            <person name="Cooper V.S."/>
        </authorList>
    </citation>
    <scope>NUCLEOTIDE SEQUENCE [LARGE SCALE GENOMIC DNA]</scope>
    <source>
        <strain evidence="3 4">PC184 Mulks</strain>
    </source>
</reference>
<protein>
    <recommendedName>
        <fullName evidence="2">Toxin SymE-like domain-containing protein</fullName>
    </recommendedName>
</protein>
<dbReference type="Pfam" id="PF08845">
    <property type="entry name" value="SymE_toxin"/>
    <property type="match status" value="1"/>
</dbReference>
<dbReference type="GO" id="GO:0016070">
    <property type="term" value="P:RNA metabolic process"/>
    <property type="evidence" value="ECO:0007669"/>
    <property type="project" value="InterPro"/>
</dbReference>
<feature type="region of interest" description="Disordered" evidence="1">
    <location>
        <begin position="1"/>
        <end position="31"/>
    </location>
</feature>
<dbReference type="GO" id="GO:0003723">
    <property type="term" value="F:RNA binding"/>
    <property type="evidence" value="ECO:0007669"/>
    <property type="project" value="InterPro"/>
</dbReference>
<evidence type="ECO:0000256" key="1">
    <source>
        <dbReference type="SAM" id="MobiDB-lite"/>
    </source>
</evidence>